<keyword evidence="2" id="KW-1185">Reference proteome</keyword>
<gene>
    <name evidence="1" type="ORF">Patl1_16597</name>
</gene>
<sequence length="85" mass="9788">MIIHIMLMEVNLEREEAIPAIPPHMDQEMALALCKKAIEHRMEAMKAKMPKPIIKEIPATTKSNTDCTLNPMNSIMFPLLWSRKM</sequence>
<evidence type="ECO:0000313" key="1">
    <source>
        <dbReference type="EMBL" id="KAJ0094214.1"/>
    </source>
</evidence>
<reference evidence="2" key="1">
    <citation type="journal article" date="2023" name="G3 (Bethesda)">
        <title>Genome assembly and association tests identify interacting loci associated with vigor, precocity, and sex in interspecific pistachio rootstocks.</title>
        <authorList>
            <person name="Palmer W."/>
            <person name="Jacygrad E."/>
            <person name="Sagayaradj S."/>
            <person name="Cavanaugh K."/>
            <person name="Han R."/>
            <person name="Bertier L."/>
            <person name="Beede B."/>
            <person name="Kafkas S."/>
            <person name="Golino D."/>
            <person name="Preece J."/>
            <person name="Michelmore R."/>
        </authorList>
    </citation>
    <scope>NUCLEOTIDE SEQUENCE [LARGE SCALE GENOMIC DNA]</scope>
</reference>
<protein>
    <submittedName>
        <fullName evidence="1">Uncharacterized protein</fullName>
    </submittedName>
</protein>
<dbReference type="EMBL" id="CM047902">
    <property type="protein sequence ID" value="KAJ0094214.1"/>
    <property type="molecule type" value="Genomic_DNA"/>
</dbReference>
<proteinExistence type="predicted"/>
<comment type="caution">
    <text evidence="1">The sequence shown here is derived from an EMBL/GenBank/DDBJ whole genome shotgun (WGS) entry which is preliminary data.</text>
</comment>
<name>A0ACC1B5K3_9ROSI</name>
<evidence type="ECO:0000313" key="2">
    <source>
        <dbReference type="Proteomes" id="UP001164250"/>
    </source>
</evidence>
<organism evidence="1 2">
    <name type="scientific">Pistacia atlantica</name>
    <dbReference type="NCBI Taxonomy" id="434234"/>
    <lineage>
        <taxon>Eukaryota</taxon>
        <taxon>Viridiplantae</taxon>
        <taxon>Streptophyta</taxon>
        <taxon>Embryophyta</taxon>
        <taxon>Tracheophyta</taxon>
        <taxon>Spermatophyta</taxon>
        <taxon>Magnoliopsida</taxon>
        <taxon>eudicotyledons</taxon>
        <taxon>Gunneridae</taxon>
        <taxon>Pentapetalae</taxon>
        <taxon>rosids</taxon>
        <taxon>malvids</taxon>
        <taxon>Sapindales</taxon>
        <taxon>Anacardiaceae</taxon>
        <taxon>Pistacia</taxon>
    </lineage>
</organism>
<accession>A0ACC1B5K3</accession>
<dbReference type="Proteomes" id="UP001164250">
    <property type="component" value="Chromosome 6"/>
</dbReference>